<keyword evidence="2" id="KW-1185">Reference proteome</keyword>
<proteinExistence type="predicted"/>
<accession>A0AAV7I899</accession>
<gene>
    <name evidence="1" type="ORF">KQX54_016386</name>
</gene>
<dbReference type="AlphaFoldDB" id="A0AAV7I899"/>
<protein>
    <recommendedName>
        <fullName evidence="3">Cystatin domain-containing protein</fullName>
    </recommendedName>
</protein>
<evidence type="ECO:0008006" key="3">
    <source>
        <dbReference type="Google" id="ProtNLM"/>
    </source>
</evidence>
<evidence type="ECO:0000313" key="1">
    <source>
        <dbReference type="EMBL" id="KAH0546953.1"/>
    </source>
</evidence>
<dbReference type="EMBL" id="JAHXZJ010002237">
    <property type="protein sequence ID" value="KAH0546953.1"/>
    <property type="molecule type" value="Genomic_DNA"/>
</dbReference>
<organism evidence="1 2">
    <name type="scientific">Cotesia glomerata</name>
    <name type="common">Lepidopteran parasitic wasp</name>
    <name type="synonym">Apanteles glomeratus</name>
    <dbReference type="NCBI Taxonomy" id="32391"/>
    <lineage>
        <taxon>Eukaryota</taxon>
        <taxon>Metazoa</taxon>
        <taxon>Ecdysozoa</taxon>
        <taxon>Arthropoda</taxon>
        <taxon>Hexapoda</taxon>
        <taxon>Insecta</taxon>
        <taxon>Pterygota</taxon>
        <taxon>Neoptera</taxon>
        <taxon>Endopterygota</taxon>
        <taxon>Hymenoptera</taxon>
        <taxon>Apocrita</taxon>
        <taxon>Ichneumonoidea</taxon>
        <taxon>Braconidae</taxon>
        <taxon>Microgastrinae</taxon>
        <taxon>Cotesia</taxon>
    </lineage>
</organism>
<dbReference type="Proteomes" id="UP000826195">
    <property type="component" value="Unassembled WGS sequence"/>
</dbReference>
<sequence length="182" mass="21460">MTHESIILELVINRFITWTSFNVDTNMDSNIFLIFLLICVTKLCIVDLQPVRTYKGKLNPNDTQVVDFAKEGFQEFFKGLNNTGPPSPYSLKVQKAEVLRFGEEKRYTILVKYTVKFKEQSYEYYCHLLARTTENSPIFIRCFNSDPTTILSRNAVWAFESRKRMITQQPMKQVYEFYNKTM</sequence>
<evidence type="ECO:0000313" key="2">
    <source>
        <dbReference type="Proteomes" id="UP000826195"/>
    </source>
</evidence>
<reference evidence="1 2" key="1">
    <citation type="journal article" date="2021" name="J. Hered.">
        <title>A chromosome-level genome assembly of the parasitoid wasp, Cotesia glomerata (Hymenoptera: Braconidae).</title>
        <authorList>
            <person name="Pinto B.J."/>
            <person name="Weis J.J."/>
            <person name="Gamble T."/>
            <person name="Ode P.J."/>
            <person name="Paul R."/>
            <person name="Zaspel J.M."/>
        </authorList>
    </citation>
    <scope>NUCLEOTIDE SEQUENCE [LARGE SCALE GENOMIC DNA]</scope>
    <source>
        <strain evidence="1">CgM1</strain>
    </source>
</reference>
<comment type="caution">
    <text evidence="1">The sequence shown here is derived from an EMBL/GenBank/DDBJ whole genome shotgun (WGS) entry which is preliminary data.</text>
</comment>
<name>A0AAV7I899_COTGL</name>